<evidence type="ECO:0000256" key="8">
    <source>
        <dbReference type="ARBA" id="ARBA00022777"/>
    </source>
</evidence>
<dbReference type="Pfam" id="PF00672">
    <property type="entry name" value="HAMP"/>
    <property type="match status" value="1"/>
</dbReference>
<dbReference type="RefSeq" id="WP_094291223.1">
    <property type="nucleotide sequence ID" value="NZ_NOIG01000011.1"/>
</dbReference>
<dbReference type="SUPFAM" id="SSF158472">
    <property type="entry name" value="HAMP domain-like"/>
    <property type="match status" value="1"/>
</dbReference>
<dbReference type="InterPro" id="IPR003594">
    <property type="entry name" value="HATPase_dom"/>
</dbReference>
<keyword evidence="5" id="KW-0597">Phosphoprotein</keyword>
<organism evidence="13 14">
    <name type="scientific">Acidovorax kalamii</name>
    <dbReference type="NCBI Taxonomy" id="2004485"/>
    <lineage>
        <taxon>Bacteria</taxon>
        <taxon>Pseudomonadati</taxon>
        <taxon>Pseudomonadota</taxon>
        <taxon>Betaproteobacteria</taxon>
        <taxon>Burkholderiales</taxon>
        <taxon>Comamonadaceae</taxon>
        <taxon>Acidovorax</taxon>
    </lineage>
</organism>
<feature type="transmembrane region" description="Helical" evidence="10">
    <location>
        <begin position="164"/>
        <end position="183"/>
    </location>
</feature>
<sequence>MKVRDTLAAQDPDCPWHRRARHAVGHSLRIRLVLVFMALAVTVAVTFMGGVQKAVAVGWKEAARPLLMDYVDRLTAEIGSPPSIERAQAIADRLPVTLRIDGPQIHWASHPDQPRPDWMSDKFRKQDHWAGDENGHSLLQRTTADGHHIEFGLNALSWDKRPRIAWGTLTVLLLLTALAYVYVRHLLRPLDDIRQGAQRFGNGNFAQPIPVRHAHRPDELGQLAATINTMGDDIHQMLEAKRALLLAMSHELRSPLTRARLNTELLPETADIEAQRLALLRDLGEMAGLITDLLESERLAGRHAALHREPTDLTELAREVIAELGSRHVGAADIVLHAPPDLPTIRLDRSRLRLLLRNLLDNSLRHSESGALPPELHLRLEGDRRVVELEVRDHGRGVPPEHLPHLAQAFYRPDTARQRTTGGVGLGLYLCRLVAQAHDGQLHMRNAEPGLSVTVRLPVVE</sequence>
<feature type="domain" description="Histidine kinase" evidence="11">
    <location>
        <begin position="247"/>
        <end position="461"/>
    </location>
</feature>
<dbReference type="GO" id="GO:0000155">
    <property type="term" value="F:phosphorelay sensor kinase activity"/>
    <property type="evidence" value="ECO:0007669"/>
    <property type="project" value="InterPro"/>
</dbReference>
<comment type="caution">
    <text evidence="13">The sequence shown here is derived from an EMBL/GenBank/DDBJ whole genome shotgun (WGS) entry which is preliminary data.</text>
</comment>
<evidence type="ECO:0000259" key="12">
    <source>
        <dbReference type="PROSITE" id="PS50885"/>
    </source>
</evidence>
<keyword evidence="8 13" id="KW-0418">Kinase</keyword>
<evidence type="ECO:0000256" key="9">
    <source>
        <dbReference type="ARBA" id="ARBA00022840"/>
    </source>
</evidence>
<dbReference type="OrthoDB" id="9804645at2"/>
<comment type="subcellular location">
    <subcellularLocation>
        <location evidence="2">Cell membrane</location>
        <topology evidence="2">Multi-pass membrane protein</topology>
    </subcellularLocation>
</comment>
<dbReference type="SMART" id="SM00304">
    <property type="entry name" value="HAMP"/>
    <property type="match status" value="1"/>
</dbReference>
<keyword evidence="10" id="KW-0812">Transmembrane</keyword>
<dbReference type="Gene3D" id="3.30.565.10">
    <property type="entry name" value="Histidine kinase-like ATPase, C-terminal domain"/>
    <property type="match status" value="1"/>
</dbReference>
<dbReference type="EC" id="2.7.13.3" evidence="3"/>
<evidence type="ECO:0000313" key="13">
    <source>
        <dbReference type="EMBL" id="OYD49008.1"/>
    </source>
</evidence>
<dbReference type="GO" id="GO:0005886">
    <property type="term" value="C:plasma membrane"/>
    <property type="evidence" value="ECO:0007669"/>
    <property type="project" value="UniProtKB-SubCell"/>
</dbReference>
<dbReference type="PROSITE" id="PS50885">
    <property type="entry name" value="HAMP"/>
    <property type="match status" value="1"/>
</dbReference>
<dbReference type="InterPro" id="IPR036097">
    <property type="entry name" value="HisK_dim/P_sf"/>
</dbReference>
<protein>
    <recommendedName>
        <fullName evidence="3">histidine kinase</fullName>
        <ecNumber evidence="3">2.7.13.3</ecNumber>
    </recommendedName>
</protein>
<keyword evidence="10" id="KW-1133">Transmembrane helix</keyword>
<dbReference type="Gene3D" id="6.10.340.10">
    <property type="match status" value="1"/>
</dbReference>
<dbReference type="Proteomes" id="UP000215441">
    <property type="component" value="Unassembled WGS sequence"/>
</dbReference>
<dbReference type="InterPro" id="IPR005467">
    <property type="entry name" value="His_kinase_dom"/>
</dbReference>
<dbReference type="Pfam" id="PF00512">
    <property type="entry name" value="HisKA"/>
    <property type="match status" value="1"/>
</dbReference>
<dbReference type="SUPFAM" id="SSF55874">
    <property type="entry name" value="ATPase domain of HSP90 chaperone/DNA topoisomerase II/histidine kinase"/>
    <property type="match status" value="1"/>
</dbReference>
<evidence type="ECO:0000259" key="11">
    <source>
        <dbReference type="PROSITE" id="PS50109"/>
    </source>
</evidence>
<evidence type="ECO:0000313" key="14">
    <source>
        <dbReference type="Proteomes" id="UP000215441"/>
    </source>
</evidence>
<dbReference type="Pfam" id="PF02518">
    <property type="entry name" value="HATPase_c"/>
    <property type="match status" value="1"/>
</dbReference>
<accession>A0A235EIW9</accession>
<dbReference type="InterPro" id="IPR003661">
    <property type="entry name" value="HisK_dim/P_dom"/>
</dbReference>
<keyword evidence="4" id="KW-1003">Cell membrane</keyword>
<dbReference type="InterPro" id="IPR004358">
    <property type="entry name" value="Sig_transdc_His_kin-like_C"/>
</dbReference>
<dbReference type="PANTHER" id="PTHR44936">
    <property type="entry name" value="SENSOR PROTEIN CREC"/>
    <property type="match status" value="1"/>
</dbReference>
<evidence type="ECO:0000256" key="3">
    <source>
        <dbReference type="ARBA" id="ARBA00012438"/>
    </source>
</evidence>
<dbReference type="CDD" id="cd06225">
    <property type="entry name" value="HAMP"/>
    <property type="match status" value="1"/>
</dbReference>
<dbReference type="InterPro" id="IPR050980">
    <property type="entry name" value="2C_sensor_his_kinase"/>
</dbReference>
<keyword evidence="14" id="KW-1185">Reference proteome</keyword>
<dbReference type="PRINTS" id="PR00344">
    <property type="entry name" value="BCTRLSENSOR"/>
</dbReference>
<name>A0A235EIW9_9BURK</name>
<evidence type="ECO:0000256" key="1">
    <source>
        <dbReference type="ARBA" id="ARBA00000085"/>
    </source>
</evidence>
<dbReference type="SMART" id="SM00387">
    <property type="entry name" value="HATPase_c"/>
    <property type="match status" value="1"/>
</dbReference>
<evidence type="ECO:0000256" key="10">
    <source>
        <dbReference type="SAM" id="Phobius"/>
    </source>
</evidence>
<feature type="transmembrane region" description="Helical" evidence="10">
    <location>
        <begin position="28"/>
        <end position="51"/>
    </location>
</feature>
<reference evidence="13 14" key="1">
    <citation type="submission" date="2017-07" db="EMBL/GenBank/DDBJ databases">
        <title>Acidovorax KNDSW TSA 6 genome sequence and assembly.</title>
        <authorList>
            <person name="Mayilraj S."/>
        </authorList>
    </citation>
    <scope>NUCLEOTIDE SEQUENCE [LARGE SCALE GENOMIC DNA]</scope>
    <source>
        <strain evidence="13 14">KNDSW-TSA6</strain>
    </source>
</reference>
<keyword evidence="10" id="KW-0472">Membrane</keyword>
<keyword evidence="6" id="KW-0808">Transferase</keyword>
<dbReference type="Gene3D" id="1.10.287.130">
    <property type="match status" value="1"/>
</dbReference>
<dbReference type="SMART" id="SM00388">
    <property type="entry name" value="HisKA"/>
    <property type="match status" value="1"/>
</dbReference>
<comment type="catalytic activity">
    <reaction evidence="1">
        <text>ATP + protein L-histidine = ADP + protein N-phospho-L-histidine.</text>
        <dbReference type="EC" id="2.7.13.3"/>
    </reaction>
</comment>
<proteinExistence type="predicted"/>
<gene>
    <name evidence="13" type="ORF">CBY09_18070</name>
</gene>
<dbReference type="CDD" id="cd00082">
    <property type="entry name" value="HisKA"/>
    <property type="match status" value="1"/>
</dbReference>
<evidence type="ECO:0000256" key="6">
    <source>
        <dbReference type="ARBA" id="ARBA00022679"/>
    </source>
</evidence>
<dbReference type="GO" id="GO:0005524">
    <property type="term" value="F:ATP binding"/>
    <property type="evidence" value="ECO:0007669"/>
    <property type="project" value="UniProtKB-KW"/>
</dbReference>
<dbReference type="InterPro" id="IPR036890">
    <property type="entry name" value="HATPase_C_sf"/>
</dbReference>
<dbReference type="AlphaFoldDB" id="A0A235EIW9"/>
<dbReference type="EMBL" id="NOIG01000011">
    <property type="protein sequence ID" value="OYD49008.1"/>
    <property type="molecule type" value="Genomic_DNA"/>
</dbReference>
<dbReference type="PANTHER" id="PTHR44936:SF10">
    <property type="entry name" value="SENSOR PROTEIN RSTB"/>
    <property type="match status" value="1"/>
</dbReference>
<dbReference type="PROSITE" id="PS50109">
    <property type="entry name" value="HIS_KIN"/>
    <property type="match status" value="1"/>
</dbReference>
<evidence type="ECO:0000256" key="7">
    <source>
        <dbReference type="ARBA" id="ARBA00022741"/>
    </source>
</evidence>
<evidence type="ECO:0000256" key="4">
    <source>
        <dbReference type="ARBA" id="ARBA00022475"/>
    </source>
</evidence>
<dbReference type="SUPFAM" id="SSF47384">
    <property type="entry name" value="Homodimeric domain of signal transducing histidine kinase"/>
    <property type="match status" value="1"/>
</dbReference>
<evidence type="ECO:0000256" key="5">
    <source>
        <dbReference type="ARBA" id="ARBA00022553"/>
    </source>
</evidence>
<evidence type="ECO:0000256" key="2">
    <source>
        <dbReference type="ARBA" id="ARBA00004651"/>
    </source>
</evidence>
<feature type="domain" description="HAMP" evidence="12">
    <location>
        <begin position="184"/>
        <end position="239"/>
    </location>
</feature>
<dbReference type="InterPro" id="IPR003660">
    <property type="entry name" value="HAMP_dom"/>
</dbReference>
<keyword evidence="7" id="KW-0547">Nucleotide-binding</keyword>
<keyword evidence="9" id="KW-0067">ATP-binding</keyword>